<dbReference type="AlphaFoldDB" id="A0A7C4U758"/>
<comment type="caution">
    <text evidence="11">The sequence shown here is derived from an EMBL/GenBank/DDBJ whole genome shotgun (WGS) entry which is preliminary data.</text>
</comment>
<dbReference type="PROSITE" id="PS51177">
    <property type="entry name" value="LUMAZINE_BIND"/>
    <property type="match status" value="2"/>
</dbReference>
<proteinExistence type="predicted"/>
<evidence type="ECO:0000256" key="8">
    <source>
        <dbReference type="NCBIfam" id="TIGR00187"/>
    </source>
</evidence>
<dbReference type="PIRSF" id="PIRSF000498">
    <property type="entry name" value="Riboflavin_syn_A"/>
    <property type="match status" value="1"/>
</dbReference>
<evidence type="ECO:0000256" key="6">
    <source>
        <dbReference type="ARBA" id="ARBA00022679"/>
    </source>
</evidence>
<comment type="pathway">
    <text evidence="2">Cofactor biosynthesis; riboflavin biosynthesis; riboflavin from 2-hydroxy-3-oxobutyl phosphate and 5-amino-6-(D-ribitylamino)uracil: step 2/2.</text>
</comment>
<sequence length="199" mass="22055">MKMFTGIVEGIGDVIRVRKGSKKIEITIVLPFELNEGDSLSVDGVCLTAKEVSGNIAKFDAVSETIDKTTLKFIREGKKVNLERGMKVDGFFGGHIVTGHIDGVGRIRKFRKGVEESLLEIEYPNDLAPYIAKKGSIAIDGISLTIADVENETFSINIIPYTIERTSLKFKKAGDYVNIEVDIIARYVKRIMEVNDGRI</sequence>
<feature type="repeat" description="Lumazine-binding" evidence="9">
    <location>
        <begin position="96"/>
        <end position="192"/>
    </location>
</feature>
<name>A0A7C4U758_UNCW3</name>
<evidence type="ECO:0000256" key="5">
    <source>
        <dbReference type="ARBA" id="ARBA00022619"/>
    </source>
</evidence>
<evidence type="ECO:0000256" key="1">
    <source>
        <dbReference type="ARBA" id="ARBA00002803"/>
    </source>
</evidence>
<evidence type="ECO:0000256" key="4">
    <source>
        <dbReference type="ARBA" id="ARBA00013950"/>
    </source>
</evidence>
<evidence type="ECO:0000256" key="2">
    <source>
        <dbReference type="ARBA" id="ARBA00004887"/>
    </source>
</evidence>
<dbReference type="Pfam" id="PF00677">
    <property type="entry name" value="Lum_binding"/>
    <property type="match status" value="2"/>
</dbReference>
<dbReference type="EC" id="2.5.1.9" evidence="3 8"/>
<evidence type="ECO:0000259" key="10">
    <source>
        <dbReference type="PROSITE" id="PS51177"/>
    </source>
</evidence>
<protein>
    <recommendedName>
        <fullName evidence="4 8">Riboflavin synthase</fullName>
        <ecNumber evidence="3 8">2.5.1.9</ecNumber>
    </recommendedName>
</protein>
<keyword evidence="5" id="KW-0686">Riboflavin biosynthesis</keyword>
<dbReference type="SUPFAM" id="SSF63380">
    <property type="entry name" value="Riboflavin synthase domain-like"/>
    <property type="match status" value="2"/>
</dbReference>
<feature type="repeat" description="Lumazine-binding" evidence="9">
    <location>
        <begin position="3"/>
        <end position="95"/>
    </location>
</feature>
<dbReference type="InterPro" id="IPR023366">
    <property type="entry name" value="ATP_synth_asu-like_sf"/>
</dbReference>
<dbReference type="PANTHER" id="PTHR21098">
    <property type="entry name" value="RIBOFLAVIN SYNTHASE ALPHA CHAIN"/>
    <property type="match status" value="1"/>
</dbReference>
<evidence type="ECO:0000256" key="9">
    <source>
        <dbReference type="PROSITE-ProRule" id="PRU00524"/>
    </source>
</evidence>
<reference evidence="11" key="1">
    <citation type="journal article" date="2020" name="mSystems">
        <title>Genome- and Community-Level Interaction Insights into Carbon Utilization and Element Cycling Functions of Hydrothermarchaeota in Hydrothermal Sediment.</title>
        <authorList>
            <person name="Zhou Z."/>
            <person name="Liu Y."/>
            <person name="Xu W."/>
            <person name="Pan J."/>
            <person name="Luo Z.H."/>
            <person name="Li M."/>
        </authorList>
    </citation>
    <scope>NUCLEOTIDE SEQUENCE [LARGE SCALE GENOMIC DNA]</scope>
    <source>
        <strain evidence="11">SpSt-780</strain>
    </source>
</reference>
<dbReference type="CDD" id="cd00402">
    <property type="entry name" value="Riboflavin_synthase_like"/>
    <property type="match status" value="1"/>
</dbReference>
<dbReference type="InterPro" id="IPR017938">
    <property type="entry name" value="Riboflavin_synthase-like_b-brl"/>
</dbReference>
<dbReference type="GO" id="GO:0004746">
    <property type="term" value="F:riboflavin synthase activity"/>
    <property type="evidence" value="ECO:0007669"/>
    <property type="project" value="UniProtKB-UniRule"/>
</dbReference>
<dbReference type="InterPro" id="IPR001783">
    <property type="entry name" value="Lumazine-bd"/>
</dbReference>
<dbReference type="NCBIfam" id="NF006767">
    <property type="entry name" value="PRK09289.1"/>
    <property type="match status" value="1"/>
</dbReference>
<dbReference type="FunFam" id="2.40.30.20:FF:000004">
    <property type="entry name" value="Riboflavin synthase, alpha subunit"/>
    <property type="match status" value="1"/>
</dbReference>
<accession>A0A7C4U758</accession>
<dbReference type="EMBL" id="DTHG01000058">
    <property type="protein sequence ID" value="HGW91816.1"/>
    <property type="molecule type" value="Genomic_DNA"/>
</dbReference>
<feature type="domain" description="Lumazine-binding" evidence="10">
    <location>
        <begin position="3"/>
        <end position="95"/>
    </location>
</feature>
<evidence type="ECO:0000313" key="11">
    <source>
        <dbReference type="EMBL" id="HGW91816.1"/>
    </source>
</evidence>
<comment type="function">
    <text evidence="1">Catalyzes the dismutation of two molecules of 6,7-dimethyl-8-ribityllumazine, resulting in the formation of riboflavin and 5-amino-6-(D-ribitylamino)uracil.</text>
</comment>
<evidence type="ECO:0000256" key="3">
    <source>
        <dbReference type="ARBA" id="ARBA00012827"/>
    </source>
</evidence>
<dbReference type="PANTHER" id="PTHR21098:SF0">
    <property type="entry name" value="RIBOFLAVIN SYNTHASE"/>
    <property type="match status" value="1"/>
</dbReference>
<organism evidence="11">
    <name type="scientific">candidate division WOR-3 bacterium</name>
    <dbReference type="NCBI Taxonomy" id="2052148"/>
    <lineage>
        <taxon>Bacteria</taxon>
        <taxon>Bacteria division WOR-3</taxon>
    </lineage>
</organism>
<evidence type="ECO:0000256" key="7">
    <source>
        <dbReference type="ARBA" id="ARBA00022737"/>
    </source>
</evidence>
<keyword evidence="6 11" id="KW-0808">Transferase</keyword>
<dbReference type="InterPro" id="IPR026017">
    <property type="entry name" value="Lumazine-bd_dom"/>
</dbReference>
<keyword evidence="7" id="KW-0677">Repeat</keyword>
<dbReference type="Gene3D" id="2.40.30.20">
    <property type="match status" value="2"/>
</dbReference>
<dbReference type="NCBIfam" id="TIGR00187">
    <property type="entry name" value="ribE"/>
    <property type="match status" value="1"/>
</dbReference>
<dbReference type="GO" id="GO:0009231">
    <property type="term" value="P:riboflavin biosynthetic process"/>
    <property type="evidence" value="ECO:0007669"/>
    <property type="project" value="UniProtKB-KW"/>
</dbReference>
<feature type="domain" description="Lumazine-binding" evidence="10">
    <location>
        <begin position="96"/>
        <end position="192"/>
    </location>
</feature>
<dbReference type="NCBIfam" id="NF009566">
    <property type="entry name" value="PRK13020.1"/>
    <property type="match status" value="1"/>
</dbReference>
<gene>
    <name evidence="11" type="ORF">ENV67_04660</name>
</gene>